<name>A0A383TI36_9LACT</name>
<sequence>MKDEEVKAKRDRTNKMDPKKLEQKRQESQIEETLSVFVSESKGIIQTKDLTKRGIHPEQFQRYLKKGGKIEKVAHGMYVNVDDFTDELQLLQTRFKKGVFSFETALFLHDLTDVTPFDYHMTFPQGYNNKHLAESGVIPSYAVPNRYNLGVITMESPSGNPIRVYDVEKTLCDMFMPGHKADKDVQLNALRRYMKRKNKKLSELMRYAKLLKVEKGMRPYLEVLL</sequence>
<gene>
    <name evidence="2" type="ORF">TART1_2543</name>
</gene>
<dbReference type="OrthoDB" id="9801429at2"/>
<protein>
    <submittedName>
        <fullName evidence="2">Transcriptional regulator abiei antitoxin</fullName>
    </submittedName>
</protein>
<dbReference type="RefSeq" id="WP_119093790.1">
    <property type="nucleotide sequence ID" value="NZ_UNRR01000039.1"/>
</dbReference>
<evidence type="ECO:0000313" key="2">
    <source>
        <dbReference type="EMBL" id="SYZ79668.1"/>
    </source>
</evidence>
<dbReference type="Proteomes" id="UP000262072">
    <property type="component" value="Unassembled WGS sequence"/>
</dbReference>
<feature type="region of interest" description="Disordered" evidence="1">
    <location>
        <begin position="1"/>
        <end position="27"/>
    </location>
</feature>
<proteinExistence type="predicted"/>
<organism evidence="2 3">
    <name type="scientific">Trichococcus shcherbakoviae</name>
    <dbReference type="NCBI Taxonomy" id="2094020"/>
    <lineage>
        <taxon>Bacteria</taxon>
        <taxon>Bacillati</taxon>
        <taxon>Bacillota</taxon>
        <taxon>Bacilli</taxon>
        <taxon>Lactobacillales</taxon>
        <taxon>Carnobacteriaceae</taxon>
        <taxon>Trichococcus</taxon>
    </lineage>
</organism>
<dbReference type="EMBL" id="UNRR01000039">
    <property type="protein sequence ID" value="SYZ79668.1"/>
    <property type="molecule type" value="Genomic_DNA"/>
</dbReference>
<dbReference type="AlphaFoldDB" id="A0A383TI36"/>
<evidence type="ECO:0000256" key="1">
    <source>
        <dbReference type="SAM" id="MobiDB-lite"/>
    </source>
</evidence>
<evidence type="ECO:0000313" key="3">
    <source>
        <dbReference type="Proteomes" id="UP000262072"/>
    </source>
</evidence>
<reference evidence="3" key="1">
    <citation type="submission" date="2018-05" db="EMBL/GenBank/DDBJ databases">
        <authorList>
            <person name="Strepis N."/>
        </authorList>
    </citation>
    <scope>NUCLEOTIDE SEQUENCE [LARGE SCALE GENOMIC DNA]</scope>
</reference>
<accession>A0A383TI36</accession>